<dbReference type="Gene3D" id="3.30.559.10">
    <property type="entry name" value="Chloramphenicol acetyltransferase-like domain"/>
    <property type="match status" value="2"/>
</dbReference>
<evidence type="ECO:0000313" key="2">
    <source>
        <dbReference type="EMBL" id="KAF7129260.1"/>
    </source>
</evidence>
<dbReference type="Proteomes" id="UP000626092">
    <property type="component" value="Unassembled WGS sequence"/>
</dbReference>
<sequence>MADIRFISTSTVRSTTPYDSTDHEKVELSPWDLHLLLVGPIQKGLLFPKYSTNVIDHLKTTLSLTLHFFPPLSGRLAAAKHDDNTTSFSIHCNNSGAEFIHAVAENVVANDILEPVIKPPFLHSFFPLNGIRNCDGVSKPLLAVQVTELSDGLFVDDNFLPPHLEEGVFHFTKEKIARLKAKANGEIGDAKVIISSLQALLAHIWRSVVRRQHVESDQETNYKLLIGERPRLRPPLPENYFGNAVHFGTVTTEVVELLRHGLGWAALEMNGRIASQTDEKIRASSSPRFDVYGCDFGWGKPMAVRSGLANKHDGKITVFPGAEEGSINIEVCLLPETLEAVVHDSEFMDAV</sequence>
<accession>A0A834GA23</accession>
<name>A0A834GA23_RHOSS</name>
<dbReference type="PANTHER" id="PTHR31896">
    <property type="entry name" value="FAMILY REGULATORY PROTEIN, PUTATIVE (AFU_ORTHOLOGUE AFUA_3G14730)-RELATED"/>
    <property type="match status" value="1"/>
</dbReference>
<dbReference type="AlphaFoldDB" id="A0A834GA23"/>
<evidence type="ECO:0000313" key="3">
    <source>
        <dbReference type="Proteomes" id="UP000626092"/>
    </source>
</evidence>
<evidence type="ECO:0000256" key="1">
    <source>
        <dbReference type="ARBA" id="ARBA00022679"/>
    </source>
</evidence>
<proteinExistence type="predicted"/>
<protein>
    <submittedName>
        <fullName evidence="2">Uncharacterized protein</fullName>
    </submittedName>
</protein>
<comment type="caution">
    <text evidence="2">The sequence shown here is derived from an EMBL/GenBank/DDBJ whole genome shotgun (WGS) entry which is preliminary data.</text>
</comment>
<organism evidence="2 3">
    <name type="scientific">Rhododendron simsii</name>
    <name type="common">Sims's rhododendron</name>
    <dbReference type="NCBI Taxonomy" id="118357"/>
    <lineage>
        <taxon>Eukaryota</taxon>
        <taxon>Viridiplantae</taxon>
        <taxon>Streptophyta</taxon>
        <taxon>Embryophyta</taxon>
        <taxon>Tracheophyta</taxon>
        <taxon>Spermatophyta</taxon>
        <taxon>Magnoliopsida</taxon>
        <taxon>eudicotyledons</taxon>
        <taxon>Gunneridae</taxon>
        <taxon>Pentapetalae</taxon>
        <taxon>asterids</taxon>
        <taxon>Ericales</taxon>
        <taxon>Ericaceae</taxon>
        <taxon>Ericoideae</taxon>
        <taxon>Rhodoreae</taxon>
        <taxon>Rhododendron</taxon>
    </lineage>
</organism>
<dbReference type="Pfam" id="PF02458">
    <property type="entry name" value="Transferase"/>
    <property type="match status" value="2"/>
</dbReference>
<reference evidence="2" key="1">
    <citation type="submission" date="2019-11" db="EMBL/GenBank/DDBJ databases">
        <authorList>
            <person name="Liu Y."/>
            <person name="Hou J."/>
            <person name="Li T.-Q."/>
            <person name="Guan C.-H."/>
            <person name="Wu X."/>
            <person name="Wu H.-Z."/>
            <person name="Ling F."/>
            <person name="Zhang R."/>
            <person name="Shi X.-G."/>
            <person name="Ren J.-P."/>
            <person name="Chen E.-F."/>
            <person name="Sun J.-M."/>
        </authorList>
    </citation>
    <scope>NUCLEOTIDE SEQUENCE</scope>
    <source>
        <strain evidence="2">Adult_tree_wgs_1</strain>
        <tissue evidence="2">Leaves</tissue>
    </source>
</reference>
<keyword evidence="3" id="KW-1185">Reference proteome</keyword>
<dbReference type="OrthoDB" id="1862401at2759"/>
<keyword evidence="1" id="KW-0808">Transferase</keyword>
<gene>
    <name evidence="2" type="ORF">RHSIM_Rhsim10G0114800</name>
</gene>
<dbReference type="InterPro" id="IPR051283">
    <property type="entry name" value="Sec_Metabolite_Acyltrans"/>
</dbReference>
<dbReference type="PANTHER" id="PTHR31896:SF43">
    <property type="entry name" value="PROTEIN ENHANCED PSEUDOMONAS SUSCEPTIBILITY 1"/>
    <property type="match status" value="1"/>
</dbReference>
<dbReference type="EMBL" id="WJXA01000010">
    <property type="protein sequence ID" value="KAF7129260.1"/>
    <property type="molecule type" value="Genomic_DNA"/>
</dbReference>
<dbReference type="GO" id="GO:0016740">
    <property type="term" value="F:transferase activity"/>
    <property type="evidence" value="ECO:0007669"/>
    <property type="project" value="UniProtKB-KW"/>
</dbReference>
<dbReference type="InterPro" id="IPR023213">
    <property type="entry name" value="CAT-like_dom_sf"/>
</dbReference>